<dbReference type="InterPro" id="IPR001461">
    <property type="entry name" value="Aspartic_peptidase_A1"/>
</dbReference>
<dbReference type="GO" id="GO:0006508">
    <property type="term" value="P:proteolysis"/>
    <property type="evidence" value="ECO:0007669"/>
    <property type="project" value="UniProtKB-KW"/>
</dbReference>
<evidence type="ECO:0000313" key="7">
    <source>
        <dbReference type="EMBL" id="RKO90969.1"/>
    </source>
</evidence>
<dbReference type="InterPro" id="IPR001969">
    <property type="entry name" value="Aspartic_peptidase_AS"/>
</dbReference>
<feature type="chain" id="PRO_5020548853" evidence="5">
    <location>
        <begin position="18"/>
        <end position="386"/>
    </location>
</feature>
<comment type="similarity">
    <text evidence="1 4">Belongs to the peptidase A1 family.</text>
</comment>
<keyword evidence="5" id="KW-0732">Signal</keyword>
<keyword evidence="4" id="KW-0645">Protease</keyword>
<keyword evidence="2 4" id="KW-0064">Aspartyl protease</keyword>
<dbReference type="OrthoDB" id="2149309at2759"/>
<dbReference type="PRINTS" id="PR00792">
    <property type="entry name" value="PEPSIN"/>
</dbReference>
<accession>A0A4P9WE29</accession>
<evidence type="ECO:0000256" key="2">
    <source>
        <dbReference type="ARBA" id="ARBA00022750"/>
    </source>
</evidence>
<feature type="active site" evidence="3">
    <location>
        <position position="93"/>
    </location>
</feature>
<protein>
    <submittedName>
        <fullName evidence="7">Aspartic peptidase domain-containing protein</fullName>
    </submittedName>
</protein>
<dbReference type="Pfam" id="PF00026">
    <property type="entry name" value="Asp"/>
    <property type="match status" value="1"/>
</dbReference>
<proteinExistence type="inferred from homology"/>
<keyword evidence="4" id="KW-0378">Hydrolase</keyword>
<dbReference type="PANTHER" id="PTHR47966:SF51">
    <property type="entry name" value="BETA-SITE APP-CLEAVING ENZYME, ISOFORM A-RELATED"/>
    <property type="match status" value="1"/>
</dbReference>
<evidence type="ECO:0000256" key="4">
    <source>
        <dbReference type="RuleBase" id="RU000454"/>
    </source>
</evidence>
<dbReference type="PROSITE" id="PS51767">
    <property type="entry name" value="PEPTIDASE_A1"/>
    <property type="match status" value="1"/>
</dbReference>
<reference evidence="8" key="1">
    <citation type="journal article" date="2018" name="Nat. Microbiol.">
        <title>Leveraging single-cell genomics to expand the fungal tree of life.</title>
        <authorList>
            <person name="Ahrendt S.R."/>
            <person name="Quandt C.A."/>
            <person name="Ciobanu D."/>
            <person name="Clum A."/>
            <person name="Salamov A."/>
            <person name="Andreopoulos B."/>
            <person name="Cheng J.F."/>
            <person name="Woyke T."/>
            <person name="Pelin A."/>
            <person name="Henrissat B."/>
            <person name="Reynolds N.K."/>
            <person name="Benny G.L."/>
            <person name="Smith M.E."/>
            <person name="James T.Y."/>
            <person name="Grigoriev I.V."/>
        </authorList>
    </citation>
    <scope>NUCLEOTIDE SEQUENCE [LARGE SCALE GENOMIC DNA]</scope>
</reference>
<dbReference type="Gene3D" id="2.40.70.10">
    <property type="entry name" value="Acid Proteases"/>
    <property type="match status" value="2"/>
</dbReference>
<evidence type="ECO:0000259" key="6">
    <source>
        <dbReference type="PROSITE" id="PS51767"/>
    </source>
</evidence>
<evidence type="ECO:0000313" key="8">
    <source>
        <dbReference type="Proteomes" id="UP000269721"/>
    </source>
</evidence>
<sequence length="386" mass="38936">MKSAFLILSALAASAAAAPQSSGTTVSIQRHATDAAPGVRAKGDVASARARFAVNKDGSIAKRGQSLLTNGGNSFYYTTVSIGNGQVFKVDLDTGSSDLWVPGPQCTSSDGSCTAAGGPIDLSDSSISDTGNTFSDNYGSGSASGEVYTGPYKIAGASTSGDSFGVTTTEKGFTFAAQGLLGLAFPFTQGGATGVTANGGNVPITALGLQSFGFYLSNAANGDKGTFTTNGFDSSHVGGKFTFESINTSPGYWLFDISNGQYNAQGTTGDLSDGGSVTGAIADTGTSLIILPTNVVNAIYSAIGAGSDGSIDCNASGSVSFTFSNTAYAVSSSSYVLPNGDGTCSAGFAGGAEQQGVAIFGDVFLRNWYSFYDIKNTRVGFAEARH</sequence>
<keyword evidence="8" id="KW-1185">Reference proteome</keyword>
<dbReference type="InterPro" id="IPR033121">
    <property type="entry name" value="PEPTIDASE_A1"/>
</dbReference>
<dbReference type="GO" id="GO:0004190">
    <property type="term" value="F:aspartic-type endopeptidase activity"/>
    <property type="evidence" value="ECO:0007669"/>
    <property type="project" value="UniProtKB-KW"/>
</dbReference>
<dbReference type="SUPFAM" id="SSF50630">
    <property type="entry name" value="Acid proteases"/>
    <property type="match status" value="1"/>
</dbReference>
<evidence type="ECO:0000256" key="1">
    <source>
        <dbReference type="ARBA" id="ARBA00007447"/>
    </source>
</evidence>
<organism evidence="7 8">
    <name type="scientific">Blyttiomyces helicus</name>
    <dbReference type="NCBI Taxonomy" id="388810"/>
    <lineage>
        <taxon>Eukaryota</taxon>
        <taxon>Fungi</taxon>
        <taxon>Fungi incertae sedis</taxon>
        <taxon>Chytridiomycota</taxon>
        <taxon>Chytridiomycota incertae sedis</taxon>
        <taxon>Chytridiomycetes</taxon>
        <taxon>Chytridiomycetes incertae sedis</taxon>
        <taxon>Blyttiomyces</taxon>
    </lineage>
</organism>
<feature type="active site" evidence="3">
    <location>
        <position position="283"/>
    </location>
</feature>
<dbReference type="AlphaFoldDB" id="A0A4P9WE29"/>
<dbReference type="EMBL" id="KZ995293">
    <property type="protein sequence ID" value="RKO90969.1"/>
    <property type="molecule type" value="Genomic_DNA"/>
</dbReference>
<feature type="domain" description="Peptidase A1" evidence="6">
    <location>
        <begin position="76"/>
        <end position="382"/>
    </location>
</feature>
<dbReference type="InterPro" id="IPR021109">
    <property type="entry name" value="Peptidase_aspartic_dom_sf"/>
</dbReference>
<evidence type="ECO:0000256" key="3">
    <source>
        <dbReference type="PIRSR" id="PIRSR601461-1"/>
    </source>
</evidence>
<gene>
    <name evidence="7" type="ORF">BDK51DRAFT_30157</name>
</gene>
<dbReference type="Proteomes" id="UP000269721">
    <property type="component" value="Unassembled WGS sequence"/>
</dbReference>
<dbReference type="PANTHER" id="PTHR47966">
    <property type="entry name" value="BETA-SITE APP-CLEAVING ENZYME, ISOFORM A-RELATED"/>
    <property type="match status" value="1"/>
</dbReference>
<dbReference type="PROSITE" id="PS00141">
    <property type="entry name" value="ASP_PROTEASE"/>
    <property type="match status" value="2"/>
</dbReference>
<dbReference type="CDD" id="cd05471">
    <property type="entry name" value="pepsin_like"/>
    <property type="match status" value="1"/>
</dbReference>
<feature type="signal peptide" evidence="5">
    <location>
        <begin position="1"/>
        <end position="17"/>
    </location>
</feature>
<evidence type="ECO:0000256" key="5">
    <source>
        <dbReference type="SAM" id="SignalP"/>
    </source>
</evidence>
<dbReference type="InterPro" id="IPR034164">
    <property type="entry name" value="Pepsin-like_dom"/>
</dbReference>
<name>A0A4P9WE29_9FUNG</name>